<evidence type="ECO:0000313" key="2">
    <source>
        <dbReference type="Proteomes" id="UP000192731"/>
    </source>
</evidence>
<dbReference type="STRING" id="656914.SAMN00017405_1989"/>
<protein>
    <recommendedName>
        <fullName evidence="3">Tetratricopeptide repeat-containing protein</fullName>
    </recommendedName>
</protein>
<name>A0A1W1UI38_DESTI</name>
<reference evidence="1 2" key="1">
    <citation type="submission" date="2017-04" db="EMBL/GenBank/DDBJ databases">
        <authorList>
            <person name="Afonso C.L."/>
            <person name="Miller P.J."/>
            <person name="Scott M.A."/>
            <person name="Spackman E."/>
            <person name="Goraichik I."/>
            <person name="Dimitrov K.M."/>
            <person name="Suarez D.L."/>
            <person name="Swayne D.E."/>
        </authorList>
    </citation>
    <scope>NUCLEOTIDE SEQUENCE [LARGE SCALE GENOMIC DNA]</scope>
    <source>
        <strain evidence="1 2">DSM 11270</strain>
    </source>
</reference>
<evidence type="ECO:0008006" key="3">
    <source>
        <dbReference type="Google" id="ProtNLM"/>
    </source>
</evidence>
<proteinExistence type="predicted"/>
<accession>A0A1W1UI38</accession>
<dbReference type="EMBL" id="FWWT01000006">
    <property type="protein sequence ID" value="SMB80775.1"/>
    <property type="molecule type" value="Genomic_DNA"/>
</dbReference>
<dbReference type="RefSeq" id="WP_084052029.1">
    <property type="nucleotide sequence ID" value="NZ_FWWT01000006.1"/>
</dbReference>
<keyword evidence="2" id="KW-1185">Reference proteome</keyword>
<sequence>MEKKTFEEWLSYIENKGIEISKQVTDRMVQKNGSWQSLIILARLLSSENYEEYEGSSEISLEIMEETLNNYMEGYFDKDNLVPEEKYLEQKVWVLQDIGLLQWKVNQDAQKALEYLNKAWALLEATEFDFVFLVKGYVWKHRLDFLKIVGQKDKALEETAKVISYYENITKFENNSYLYNAYLFKAEIEKEDNNLEQSLDYLKQALNFFPLAEDQEKDLEEIWPKRKEDYLGTFEKMEKLTHRRVEWDI</sequence>
<evidence type="ECO:0000313" key="1">
    <source>
        <dbReference type="EMBL" id="SMB80775.1"/>
    </source>
</evidence>
<dbReference type="AlphaFoldDB" id="A0A1W1UI38"/>
<dbReference type="InterPro" id="IPR011990">
    <property type="entry name" value="TPR-like_helical_dom_sf"/>
</dbReference>
<gene>
    <name evidence="1" type="ORF">SAMN00017405_1989</name>
</gene>
<dbReference type="SUPFAM" id="SSF48452">
    <property type="entry name" value="TPR-like"/>
    <property type="match status" value="1"/>
</dbReference>
<organism evidence="1 2">
    <name type="scientific">Desulfonispora thiosulfatigenes DSM 11270</name>
    <dbReference type="NCBI Taxonomy" id="656914"/>
    <lineage>
        <taxon>Bacteria</taxon>
        <taxon>Bacillati</taxon>
        <taxon>Bacillota</taxon>
        <taxon>Clostridia</taxon>
        <taxon>Eubacteriales</taxon>
        <taxon>Peptococcaceae</taxon>
        <taxon>Desulfonispora</taxon>
    </lineage>
</organism>
<dbReference type="Gene3D" id="1.25.40.10">
    <property type="entry name" value="Tetratricopeptide repeat domain"/>
    <property type="match status" value="1"/>
</dbReference>
<dbReference type="OrthoDB" id="1663913at2"/>
<dbReference type="Proteomes" id="UP000192731">
    <property type="component" value="Unassembled WGS sequence"/>
</dbReference>